<dbReference type="InterPro" id="IPR036291">
    <property type="entry name" value="NAD(P)-bd_dom_sf"/>
</dbReference>
<dbReference type="Proteomes" id="UP000240800">
    <property type="component" value="Unassembled WGS sequence"/>
</dbReference>
<dbReference type="SUPFAM" id="SSF51735">
    <property type="entry name" value="NAD(P)-binding Rossmann-fold domains"/>
    <property type="match status" value="1"/>
</dbReference>
<sequence length="271" mass="28180">MTMRIGIIGGTGWLGAALVRGLLERPLAAPAEIVVLNRSGPRPDAFPRPVIWARDADDLVARSEVVVVSVRPEDWPALRLRAEGRLLLSFMAGVPLDLLGRSGARCVRAMPNAAAEIGASYTPWVADQAVTEADRRTVTTILSAIGSSDPVETEAQIDLMTAVSGSGPAYPALMAAAILEFLRAEGVPETVARRSAEAVVCGAAPLLAGRIETAPDLVGTFRSYAGTTAAGLAAAERAGFGDALRAALVAATGKAREMTEAQRRSARQGGD</sequence>
<dbReference type="SUPFAM" id="SSF48179">
    <property type="entry name" value="6-phosphogluconate dehydrogenase C-terminal domain-like"/>
    <property type="match status" value="1"/>
</dbReference>
<keyword evidence="4" id="KW-0963">Cytoplasm</keyword>
<proteinExistence type="inferred from homology"/>
<comment type="subcellular location">
    <subcellularLocation>
        <location evidence="4">Cytoplasm</location>
    </subcellularLocation>
</comment>
<dbReference type="InterPro" id="IPR000304">
    <property type="entry name" value="Pyrroline-COOH_reductase"/>
</dbReference>
<dbReference type="PANTHER" id="PTHR11645:SF0">
    <property type="entry name" value="PYRROLINE-5-CARBOXYLATE REDUCTASE 3"/>
    <property type="match status" value="1"/>
</dbReference>
<evidence type="ECO:0000256" key="2">
    <source>
        <dbReference type="ARBA" id="ARBA00022857"/>
    </source>
</evidence>
<organism evidence="7 8">
    <name type="scientific">Cereibacter johrii</name>
    <dbReference type="NCBI Taxonomy" id="445629"/>
    <lineage>
        <taxon>Bacteria</taxon>
        <taxon>Pseudomonadati</taxon>
        <taxon>Pseudomonadota</taxon>
        <taxon>Alphaproteobacteria</taxon>
        <taxon>Rhodobacterales</taxon>
        <taxon>Paracoccaceae</taxon>
        <taxon>Cereibacter</taxon>
    </lineage>
</organism>
<keyword evidence="2 4" id="KW-0521">NADP</keyword>
<dbReference type="EMBL" id="PZZW01000008">
    <property type="protein sequence ID" value="PTM76492.1"/>
    <property type="molecule type" value="Genomic_DNA"/>
</dbReference>
<comment type="catalytic activity">
    <reaction evidence="4">
        <text>L-proline + NAD(+) = (S)-1-pyrroline-5-carboxylate + NADH + 2 H(+)</text>
        <dbReference type="Rhea" id="RHEA:14105"/>
        <dbReference type="ChEBI" id="CHEBI:15378"/>
        <dbReference type="ChEBI" id="CHEBI:17388"/>
        <dbReference type="ChEBI" id="CHEBI:57540"/>
        <dbReference type="ChEBI" id="CHEBI:57945"/>
        <dbReference type="ChEBI" id="CHEBI:60039"/>
        <dbReference type="EC" id="1.5.1.2"/>
    </reaction>
</comment>
<dbReference type="Pfam" id="PF14748">
    <property type="entry name" value="P5CR_dimer"/>
    <property type="match status" value="1"/>
</dbReference>
<reference evidence="7 8" key="1">
    <citation type="submission" date="2018-04" db="EMBL/GenBank/DDBJ databases">
        <title>Genomic Encyclopedia of Type Strains, Phase III (KMG-III): the genomes of soil and plant-associated and newly described type strains.</title>
        <authorList>
            <person name="Whitman W."/>
        </authorList>
    </citation>
    <scope>NUCLEOTIDE SEQUENCE [LARGE SCALE GENOMIC DNA]</scope>
    <source>
        <strain evidence="7 8">JA192</strain>
    </source>
</reference>
<evidence type="ECO:0000259" key="5">
    <source>
        <dbReference type="Pfam" id="PF03807"/>
    </source>
</evidence>
<comment type="similarity">
    <text evidence="1 4">Belongs to the pyrroline-5-carboxylate reductase family.</text>
</comment>
<comment type="pathway">
    <text evidence="4">Amino-acid biosynthesis; L-proline biosynthesis; L-proline from L-glutamate 5-semialdehyde: step 1/1.</text>
</comment>
<dbReference type="InterPro" id="IPR029036">
    <property type="entry name" value="P5CR_dimer"/>
</dbReference>
<dbReference type="PANTHER" id="PTHR11645">
    <property type="entry name" value="PYRROLINE-5-CARBOXYLATE REDUCTASE"/>
    <property type="match status" value="1"/>
</dbReference>
<gene>
    <name evidence="4" type="primary">proC</name>
    <name evidence="7" type="ORF">C8J29_10890</name>
</gene>
<comment type="function">
    <text evidence="4">Catalyzes the reduction of 1-pyrroline-5-carboxylate (PCA) to L-proline.</text>
</comment>
<protein>
    <recommendedName>
        <fullName evidence="4">Pyrroline-5-carboxylate reductase</fullName>
        <shortName evidence="4">P5C reductase</shortName>
        <shortName evidence="4">P5CR</shortName>
        <ecNumber evidence="4">1.5.1.2</ecNumber>
    </recommendedName>
    <alternativeName>
        <fullName evidence="4">PCA reductase</fullName>
    </alternativeName>
</protein>
<dbReference type="InterPro" id="IPR008927">
    <property type="entry name" value="6-PGluconate_DH-like_C_sf"/>
</dbReference>
<accession>A0ABX5J3G1</accession>
<feature type="domain" description="Pyrroline-5-carboxylate reductase dimerisation" evidence="6">
    <location>
        <begin position="154"/>
        <end position="258"/>
    </location>
</feature>
<dbReference type="InterPro" id="IPR028939">
    <property type="entry name" value="P5C_Rdtase_cat_N"/>
</dbReference>
<evidence type="ECO:0000259" key="6">
    <source>
        <dbReference type="Pfam" id="PF14748"/>
    </source>
</evidence>
<keyword evidence="8" id="KW-1185">Reference proteome</keyword>
<dbReference type="PIRSF" id="PIRSF000193">
    <property type="entry name" value="Pyrrol-5-carb_rd"/>
    <property type="match status" value="1"/>
</dbReference>
<dbReference type="Gene3D" id="1.10.3730.10">
    <property type="entry name" value="ProC C-terminal domain-like"/>
    <property type="match status" value="1"/>
</dbReference>
<dbReference type="Pfam" id="PF03807">
    <property type="entry name" value="F420_oxidored"/>
    <property type="match status" value="1"/>
</dbReference>
<name>A0ABX5J3G1_9RHOB</name>
<dbReference type="Gene3D" id="3.40.50.720">
    <property type="entry name" value="NAD(P)-binding Rossmann-like Domain"/>
    <property type="match status" value="1"/>
</dbReference>
<comment type="catalytic activity">
    <reaction evidence="4">
        <text>L-proline + NADP(+) = (S)-1-pyrroline-5-carboxylate + NADPH + 2 H(+)</text>
        <dbReference type="Rhea" id="RHEA:14109"/>
        <dbReference type="ChEBI" id="CHEBI:15378"/>
        <dbReference type="ChEBI" id="CHEBI:17388"/>
        <dbReference type="ChEBI" id="CHEBI:57783"/>
        <dbReference type="ChEBI" id="CHEBI:58349"/>
        <dbReference type="ChEBI" id="CHEBI:60039"/>
        <dbReference type="EC" id="1.5.1.2"/>
    </reaction>
</comment>
<evidence type="ECO:0000256" key="3">
    <source>
        <dbReference type="ARBA" id="ARBA00023002"/>
    </source>
</evidence>
<evidence type="ECO:0000256" key="1">
    <source>
        <dbReference type="ARBA" id="ARBA00005525"/>
    </source>
</evidence>
<dbReference type="HAMAP" id="MF_01925">
    <property type="entry name" value="P5C_reductase"/>
    <property type="match status" value="1"/>
</dbReference>
<keyword evidence="4" id="KW-0028">Amino-acid biosynthesis</keyword>
<evidence type="ECO:0000313" key="8">
    <source>
        <dbReference type="Proteomes" id="UP000240800"/>
    </source>
</evidence>
<evidence type="ECO:0000313" key="7">
    <source>
        <dbReference type="EMBL" id="PTM76492.1"/>
    </source>
</evidence>
<evidence type="ECO:0000256" key="4">
    <source>
        <dbReference type="HAMAP-Rule" id="MF_01925"/>
    </source>
</evidence>
<keyword evidence="3 4" id="KW-0560">Oxidoreductase</keyword>
<keyword evidence="4" id="KW-0641">Proline biosynthesis</keyword>
<dbReference type="EC" id="1.5.1.2" evidence="4"/>
<comment type="caution">
    <text evidence="7">The sequence shown here is derived from an EMBL/GenBank/DDBJ whole genome shotgun (WGS) entry which is preliminary data.</text>
</comment>
<feature type="domain" description="Pyrroline-5-carboxylate reductase catalytic N-terminal" evidence="5">
    <location>
        <begin position="4"/>
        <end position="93"/>
    </location>
</feature>